<protein>
    <submittedName>
        <fullName evidence="6">LysR family transcriptional regulator</fullName>
    </submittedName>
</protein>
<gene>
    <name evidence="6" type="ORF">KL86APRO_20012</name>
</gene>
<dbReference type="InterPro" id="IPR036390">
    <property type="entry name" value="WH_DNA-bd_sf"/>
</dbReference>
<dbReference type="GO" id="GO:0003700">
    <property type="term" value="F:DNA-binding transcription factor activity"/>
    <property type="evidence" value="ECO:0007669"/>
    <property type="project" value="InterPro"/>
</dbReference>
<dbReference type="InterPro" id="IPR036388">
    <property type="entry name" value="WH-like_DNA-bd_sf"/>
</dbReference>
<dbReference type="PRINTS" id="PR00039">
    <property type="entry name" value="HTHLYSR"/>
</dbReference>
<evidence type="ECO:0000313" key="6">
    <source>
        <dbReference type="EMBL" id="SBW10887.1"/>
    </source>
</evidence>
<evidence type="ECO:0000256" key="3">
    <source>
        <dbReference type="ARBA" id="ARBA00023125"/>
    </source>
</evidence>
<dbReference type="PANTHER" id="PTHR30427:SF1">
    <property type="entry name" value="TRANSCRIPTIONAL ACTIVATOR PROTEIN LYSR"/>
    <property type="match status" value="1"/>
</dbReference>
<dbReference type="GO" id="GO:0010628">
    <property type="term" value="P:positive regulation of gene expression"/>
    <property type="evidence" value="ECO:0007669"/>
    <property type="project" value="TreeGrafter"/>
</dbReference>
<dbReference type="InterPro" id="IPR005119">
    <property type="entry name" value="LysR_subst-bd"/>
</dbReference>
<sequence length="302" mass="32679">MASRITMRQIEALRAAVLTGGASSAARLLNVSQPSVSRLLSELEREVGFPLFDRSTRRLRPTPECEVLYAEAEGLFAGLNGIAARANEIRQAGLGQLRLACMPSLSSGVLPRVVAEFCRARPDVQVTLSSYGSATVVDWVSRGVVDLGIALKPLESPGVESELLISTELVCAMPGDHPLAQRAVIVPSDLAEVDFIGLTDDRLAWGAISNVLHEAGITPRRRISTQRAYTAYALVAEGMGVTVVEPFTAHAFRDRGVVTRPFAPRIPLSFYLFFPIGKPPSGVAREFCQAVREFLVRIAPVR</sequence>
<organism evidence="6">
    <name type="scientific">uncultured Alphaproteobacteria bacterium</name>
    <dbReference type="NCBI Taxonomy" id="91750"/>
    <lineage>
        <taxon>Bacteria</taxon>
        <taxon>Pseudomonadati</taxon>
        <taxon>Pseudomonadota</taxon>
        <taxon>Alphaproteobacteria</taxon>
        <taxon>environmental samples</taxon>
    </lineage>
</organism>
<evidence type="ECO:0000256" key="2">
    <source>
        <dbReference type="ARBA" id="ARBA00023015"/>
    </source>
</evidence>
<dbReference type="InterPro" id="IPR000847">
    <property type="entry name" value="LysR_HTH_N"/>
</dbReference>
<proteinExistence type="inferred from homology"/>
<evidence type="ECO:0000256" key="1">
    <source>
        <dbReference type="ARBA" id="ARBA00009437"/>
    </source>
</evidence>
<keyword evidence="3" id="KW-0238">DNA-binding</keyword>
<evidence type="ECO:0000259" key="5">
    <source>
        <dbReference type="PROSITE" id="PS50931"/>
    </source>
</evidence>
<dbReference type="GO" id="GO:0043565">
    <property type="term" value="F:sequence-specific DNA binding"/>
    <property type="evidence" value="ECO:0007669"/>
    <property type="project" value="TreeGrafter"/>
</dbReference>
<dbReference type="InterPro" id="IPR037424">
    <property type="entry name" value="NocR_PBP2"/>
</dbReference>
<dbReference type="EMBL" id="FLUO01000002">
    <property type="protein sequence ID" value="SBW10887.1"/>
    <property type="molecule type" value="Genomic_DNA"/>
</dbReference>
<keyword evidence="4" id="KW-0804">Transcription</keyword>
<dbReference type="CDD" id="cd08415">
    <property type="entry name" value="PBP2_LysR_opines_like"/>
    <property type="match status" value="1"/>
</dbReference>
<dbReference type="AlphaFoldDB" id="A0A212KGW0"/>
<feature type="domain" description="HTH lysR-type" evidence="5">
    <location>
        <begin position="5"/>
        <end position="62"/>
    </location>
</feature>
<comment type="similarity">
    <text evidence="1">Belongs to the LysR transcriptional regulatory family.</text>
</comment>
<dbReference type="Pfam" id="PF03466">
    <property type="entry name" value="LysR_substrate"/>
    <property type="match status" value="1"/>
</dbReference>
<accession>A0A212KGW0</accession>
<dbReference type="PANTHER" id="PTHR30427">
    <property type="entry name" value="TRANSCRIPTIONAL ACTIVATOR PROTEIN LYSR"/>
    <property type="match status" value="1"/>
</dbReference>
<dbReference type="SUPFAM" id="SSF53850">
    <property type="entry name" value="Periplasmic binding protein-like II"/>
    <property type="match status" value="1"/>
</dbReference>
<dbReference type="SUPFAM" id="SSF46785">
    <property type="entry name" value="Winged helix' DNA-binding domain"/>
    <property type="match status" value="1"/>
</dbReference>
<dbReference type="PROSITE" id="PS50931">
    <property type="entry name" value="HTH_LYSR"/>
    <property type="match status" value="1"/>
</dbReference>
<dbReference type="Gene3D" id="1.10.10.10">
    <property type="entry name" value="Winged helix-like DNA-binding domain superfamily/Winged helix DNA-binding domain"/>
    <property type="match status" value="1"/>
</dbReference>
<dbReference type="Gene3D" id="3.40.190.290">
    <property type="match status" value="1"/>
</dbReference>
<keyword evidence="2" id="KW-0805">Transcription regulation</keyword>
<dbReference type="Pfam" id="PF00126">
    <property type="entry name" value="HTH_1"/>
    <property type="match status" value="1"/>
</dbReference>
<evidence type="ECO:0000256" key="4">
    <source>
        <dbReference type="ARBA" id="ARBA00023163"/>
    </source>
</evidence>
<reference evidence="6" key="1">
    <citation type="submission" date="2016-04" db="EMBL/GenBank/DDBJ databases">
        <authorList>
            <person name="Evans L.H."/>
            <person name="Alamgir A."/>
            <person name="Owens N."/>
            <person name="Weber N.D."/>
            <person name="Virtaneva K."/>
            <person name="Barbian K."/>
            <person name="Babar A."/>
            <person name="Rosenke K."/>
        </authorList>
    </citation>
    <scope>NUCLEOTIDE SEQUENCE</scope>
    <source>
        <strain evidence="6">86</strain>
    </source>
</reference>
<name>A0A212KGW0_9PROT</name>